<feature type="domain" description="NodB homology" evidence="3">
    <location>
        <begin position="74"/>
        <end position="314"/>
    </location>
</feature>
<dbReference type="InterPro" id="IPR002509">
    <property type="entry name" value="NODB_dom"/>
</dbReference>
<dbReference type="Pfam" id="PF01522">
    <property type="entry name" value="Polysacc_deac_1"/>
    <property type="match status" value="2"/>
</dbReference>
<proteinExistence type="predicted"/>
<dbReference type="GO" id="GO:0005576">
    <property type="term" value="C:extracellular region"/>
    <property type="evidence" value="ECO:0007669"/>
    <property type="project" value="UniProtKB-SubCell"/>
</dbReference>
<evidence type="ECO:0000256" key="1">
    <source>
        <dbReference type="ARBA" id="ARBA00004613"/>
    </source>
</evidence>
<dbReference type="PROSITE" id="PS51677">
    <property type="entry name" value="NODB"/>
    <property type="match status" value="1"/>
</dbReference>
<dbReference type="EMBL" id="JAAONZ010000002">
    <property type="protein sequence ID" value="NHO64680.1"/>
    <property type="molecule type" value="Genomic_DNA"/>
</dbReference>
<dbReference type="PANTHER" id="PTHR34216:SF3">
    <property type="entry name" value="POLY-BETA-1,6-N-ACETYL-D-GLUCOSAMINE N-DEACETYLASE"/>
    <property type="match status" value="1"/>
</dbReference>
<keyword evidence="2" id="KW-0732">Signal</keyword>
<evidence type="ECO:0000256" key="2">
    <source>
        <dbReference type="ARBA" id="ARBA00022729"/>
    </source>
</evidence>
<sequence>MLHHLISQCLTMCSRNKLSILIYHQVLDELDDMRPGEPDKTQFDWQMQLLHKYFNPMPLSEALMLLRENTLPPRSVCVTFDDGYLNNLQVAYPILKRYQIPATVFVASEFSQGINMWNDRVLDLFKYLPANNINLSAVGEGMEPIDDLKKRRHLAAKTLMKLKYLPVQERLERIEKLYNNNGSITEQRRMMTPEEIKQLSDYGIEIGAHTHNHPILKELTLEQLNMEITQNRELLQQWTGKPVQGFAYPNGKPEVDFDEETVSRVKALNFDYAVSTQWGVARPDSDMFTLCRFTPWDRTPYKFHLRLLKNLIQN</sequence>
<evidence type="ECO:0000313" key="4">
    <source>
        <dbReference type="EMBL" id="NHO64680.1"/>
    </source>
</evidence>
<evidence type="ECO:0000313" key="5">
    <source>
        <dbReference type="Proteomes" id="UP000787472"/>
    </source>
</evidence>
<dbReference type="SUPFAM" id="SSF88713">
    <property type="entry name" value="Glycoside hydrolase/deacetylase"/>
    <property type="match status" value="1"/>
</dbReference>
<dbReference type="CDD" id="cd10918">
    <property type="entry name" value="CE4_NodB_like_5s_6s"/>
    <property type="match status" value="1"/>
</dbReference>
<organism evidence="4 5">
    <name type="scientific">Pseudomaricurvus hydrocarbonicus</name>
    <dbReference type="NCBI Taxonomy" id="1470433"/>
    <lineage>
        <taxon>Bacteria</taxon>
        <taxon>Pseudomonadati</taxon>
        <taxon>Pseudomonadota</taxon>
        <taxon>Gammaproteobacteria</taxon>
        <taxon>Cellvibrionales</taxon>
        <taxon>Cellvibrionaceae</taxon>
        <taxon>Pseudomaricurvus</taxon>
    </lineage>
</organism>
<dbReference type="GO" id="GO:0016810">
    <property type="term" value="F:hydrolase activity, acting on carbon-nitrogen (but not peptide) bonds"/>
    <property type="evidence" value="ECO:0007669"/>
    <property type="project" value="InterPro"/>
</dbReference>
<dbReference type="GO" id="GO:0005975">
    <property type="term" value="P:carbohydrate metabolic process"/>
    <property type="evidence" value="ECO:0007669"/>
    <property type="project" value="InterPro"/>
</dbReference>
<comment type="subcellular location">
    <subcellularLocation>
        <location evidence="1">Secreted</location>
    </subcellularLocation>
</comment>
<name>A0A9E5JU96_9GAMM</name>
<keyword evidence="5" id="KW-1185">Reference proteome</keyword>
<reference evidence="4" key="1">
    <citation type="submission" date="2020-03" db="EMBL/GenBank/DDBJ databases">
        <authorList>
            <person name="Guo F."/>
        </authorList>
    </citation>
    <scope>NUCLEOTIDE SEQUENCE</scope>
    <source>
        <strain evidence="4">JCM 30134</strain>
    </source>
</reference>
<dbReference type="RefSeq" id="WP_167181937.1">
    <property type="nucleotide sequence ID" value="NZ_JAAONZ010000002.1"/>
</dbReference>
<comment type="caution">
    <text evidence="4">The sequence shown here is derived from an EMBL/GenBank/DDBJ whole genome shotgun (WGS) entry which is preliminary data.</text>
</comment>
<dbReference type="InterPro" id="IPR051398">
    <property type="entry name" value="Polysacch_Deacetylase"/>
</dbReference>
<protein>
    <submittedName>
        <fullName evidence="4">Polysaccharide deacetylase family protein</fullName>
    </submittedName>
</protein>
<dbReference type="InterPro" id="IPR011330">
    <property type="entry name" value="Glyco_hydro/deAcase_b/a-brl"/>
</dbReference>
<accession>A0A9E5JU96</accession>
<dbReference type="PANTHER" id="PTHR34216">
    <property type="match status" value="1"/>
</dbReference>
<dbReference type="Proteomes" id="UP000787472">
    <property type="component" value="Unassembled WGS sequence"/>
</dbReference>
<dbReference type="AlphaFoldDB" id="A0A9E5JU96"/>
<evidence type="ECO:0000259" key="3">
    <source>
        <dbReference type="PROSITE" id="PS51677"/>
    </source>
</evidence>
<gene>
    <name evidence="4" type="ORF">G8770_03865</name>
</gene>
<dbReference type="Gene3D" id="3.20.20.370">
    <property type="entry name" value="Glycoside hydrolase/deacetylase"/>
    <property type="match status" value="1"/>
</dbReference>